<protein>
    <submittedName>
        <fullName evidence="2">Uncharacterized protein</fullName>
    </submittedName>
</protein>
<gene>
    <name evidence="2" type="ORF">ACFFX0_12785</name>
</gene>
<evidence type="ECO:0000313" key="2">
    <source>
        <dbReference type="EMBL" id="MFB9072033.1"/>
    </source>
</evidence>
<evidence type="ECO:0000256" key="1">
    <source>
        <dbReference type="SAM" id="MobiDB-lite"/>
    </source>
</evidence>
<dbReference type="EMBL" id="JBHMFI010000001">
    <property type="protein sequence ID" value="MFB9072033.1"/>
    <property type="molecule type" value="Genomic_DNA"/>
</dbReference>
<organism evidence="2 3">
    <name type="scientific">Citricoccus parietis</name>
    <dbReference type="NCBI Taxonomy" id="592307"/>
    <lineage>
        <taxon>Bacteria</taxon>
        <taxon>Bacillati</taxon>
        <taxon>Actinomycetota</taxon>
        <taxon>Actinomycetes</taxon>
        <taxon>Micrococcales</taxon>
        <taxon>Micrococcaceae</taxon>
        <taxon>Citricoccus</taxon>
    </lineage>
</organism>
<proteinExistence type="predicted"/>
<dbReference type="Proteomes" id="UP001589575">
    <property type="component" value="Unassembled WGS sequence"/>
</dbReference>
<feature type="region of interest" description="Disordered" evidence="1">
    <location>
        <begin position="25"/>
        <end position="88"/>
    </location>
</feature>
<evidence type="ECO:0000313" key="3">
    <source>
        <dbReference type="Proteomes" id="UP001589575"/>
    </source>
</evidence>
<sequence>MQCEALRPPPATGGERGVLVFRWHPDDPRFSRGAGPPSHGRCGTARWFPRPGSRSRGASVRNQADAATCCVRPHRRDHASHPPRPPAV</sequence>
<keyword evidence="3" id="KW-1185">Reference proteome</keyword>
<reference evidence="2 3" key="1">
    <citation type="submission" date="2024-09" db="EMBL/GenBank/DDBJ databases">
        <authorList>
            <person name="Sun Q."/>
            <person name="Mori K."/>
        </authorList>
    </citation>
    <scope>NUCLEOTIDE SEQUENCE [LARGE SCALE GENOMIC DNA]</scope>
    <source>
        <strain evidence="2 3">CCM 7609</strain>
    </source>
</reference>
<accession>A0ABV5FZB5</accession>
<name>A0ABV5FZB5_9MICC</name>
<comment type="caution">
    <text evidence="2">The sequence shown here is derived from an EMBL/GenBank/DDBJ whole genome shotgun (WGS) entry which is preliminary data.</text>
</comment>